<evidence type="ECO:0000313" key="2">
    <source>
        <dbReference type="Proteomes" id="UP000790377"/>
    </source>
</evidence>
<evidence type="ECO:0000313" key="1">
    <source>
        <dbReference type="EMBL" id="KAH7906529.1"/>
    </source>
</evidence>
<sequence length="110" mass="12447">MSDIASRFQLDVYFQFSGLAILAFDYCITLSNEITWTWERPWNLVRALFLSARYTPFILVSIYIYDTQGPKAECNLQAKVKLGLAMLAAIAIMAAEGLLLIRTKCICCQP</sequence>
<keyword evidence="2" id="KW-1185">Reference proteome</keyword>
<dbReference type="EMBL" id="MU268006">
    <property type="protein sequence ID" value="KAH7906529.1"/>
    <property type="molecule type" value="Genomic_DNA"/>
</dbReference>
<accession>A0ACB8A0M0</accession>
<dbReference type="Proteomes" id="UP000790377">
    <property type="component" value="Unassembled WGS sequence"/>
</dbReference>
<proteinExistence type="predicted"/>
<comment type="caution">
    <text evidence="1">The sequence shown here is derived from an EMBL/GenBank/DDBJ whole genome shotgun (WGS) entry which is preliminary data.</text>
</comment>
<organism evidence="1 2">
    <name type="scientific">Hygrophoropsis aurantiaca</name>
    <dbReference type="NCBI Taxonomy" id="72124"/>
    <lineage>
        <taxon>Eukaryota</taxon>
        <taxon>Fungi</taxon>
        <taxon>Dikarya</taxon>
        <taxon>Basidiomycota</taxon>
        <taxon>Agaricomycotina</taxon>
        <taxon>Agaricomycetes</taxon>
        <taxon>Agaricomycetidae</taxon>
        <taxon>Boletales</taxon>
        <taxon>Coniophorineae</taxon>
        <taxon>Hygrophoropsidaceae</taxon>
        <taxon>Hygrophoropsis</taxon>
    </lineage>
</organism>
<name>A0ACB8A0M0_9AGAM</name>
<protein>
    <submittedName>
        <fullName evidence="1">Uncharacterized protein</fullName>
    </submittedName>
</protein>
<gene>
    <name evidence="1" type="ORF">BJ138DRAFT_1162382</name>
</gene>
<reference evidence="1" key="1">
    <citation type="journal article" date="2021" name="New Phytol.">
        <title>Evolutionary innovations through gain and loss of genes in the ectomycorrhizal Boletales.</title>
        <authorList>
            <person name="Wu G."/>
            <person name="Miyauchi S."/>
            <person name="Morin E."/>
            <person name="Kuo A."/>
            <person name="Drula E."/>
            <person name="Varga T."/>
            <person name="Kohler A."/>
            <person name="Feng B."/>
            <person name="Cao Y."/>
            <person name="Lipzen A."/>
            <person name="Daum C."/>
            <person name="Hundley H."/>
            <person name="Pangilinan J."/>
            <person name="Johnson J."/>
            <person name="Barry K."/>
            <person name="LaButti K."/>
            <person name="Ng V."/>
            <person name="Ahrendt S."/>
            <person name="Min B."/>
            <person name="Choi I.G."/>
            <person name="Park H."/>
            <person name="Plett J.M."/>
            <person name="Magnuson J."/>
            <person name="Spatafora J.W."/>
            <person name="Nagy L.G."/>
            <person name="Henrissat B."/>
            <person name="Grigoriev I.V."/>
            <person name="Yang Z.L."/>
            <person name="Xu J."/>
            <person name="Martin F.M."/>
        </authorList>
    </citation>
    <scope>NUCLEOTIDE SEQUENCE</scope>
    <source>
        <strain evidence="1">ATCC 28755</strain>
    </source>
</reference>